<reference evidence="8 9" key="1">
    <citation type="submission" date="2014-02" db="EMBL/GenBank/DDBJ databases">
        <title>The small core and large imbalanced accessory genome model reveals a collaborative survival strategy of Sorangium cellulosum strains in nature.</title>
        <authorList>
            <person name="Han K."/>
            <person name="Peng R."/>
            <person name="Blom J."/>
            <person name="Li Y.-Z."/>
        </authorList>
    </citation>
    <scope>NUCLEOTIDE SEQUENCE [LARGE SCALE GENOMIC DNA]</scope>
    <source>
        <strain evidence="8 9">So0008-312</strain>
    </source>
</reference>
<dbReference type="InterPro" id="IPR007630">
    <property type="entry name" value="RNA_pol_sigma70_r4"/>
</dbReference>
<feature type="domain" description="RNA polymerase sigma-70" evidence="7">
    <location>
        <begin position="140"/>
        <end position="153"/>
    </location>
</feature>
<dbReference type="PANTHER" id="PTHR30376:SF3">
    <property type="entry name" value="RNA POLYMERASE SIGMA FACTOR RPOH"/>
    <property type="match status" value="1"/>
</dbReference>
<feature type="non-terminal residue" evidence="8">
    <location>
        <position position="1"/>
    </location>
</feature>
<name>A0A150QU48_SORCE</name>
<dbReference type="AlphaFoldDB" id="A0A150QU48"/>
<dbReference type="EMBL" id="JEMA01000355">
    <property type="protein sequence ID" value="KYF71156.1"/>
    <property type="molecule type" value="Genomic_DNA"/>
</dbReference>
<evidence type="ECO:0000313" key="9">
    <source>
        <dbReference type="Proteomes" id="UP000075260"/>
    </source>
</evidence>
<dbReference type="Proteomes" id="UP000075260">
    <property type="component" value="Unassembled WGS sequence"/>
</dbReference>
<keyword evidence="2" id="KW-0805">Transcription regulation</keyword>
<dbReference type="SUPFAM" id="SSF88659">
    <property type="entry name" value="Sigma3 and sigma4 domains of RNA polymerase sigma factors"/>
    <property type="match status" value="1"/>
</dbReference>
<dbReference type="InterPro" id="IPR000943">
    <property type="entry name" value="RNA_pol_sigma70"/>
</dbReference>
<dbReference type="GO" id="GO:0006352">
    <property type="term" value="P:DNA-templated transcription initiation"/>
    <property type="evidence" value="ECO:0007669"/>
    <property type="project" value="InterPro"/>
</dbReference>
<dbReference type="OrthoDB" id="9809557at2"/>
<keyword evidence="3" id="KW-0731">Sigma factor</keyword>
<gene>
    <name evidence="8" type="ORF">BE15_22285</name>
</gene>
<evidence type="ECO:0000256" key="3">
    <source>
        <dbReference type="ARBA" id="ARBA00023082"/>
    </source>
</evidence>
<dbReference type="InterPro" id="IPR009042">
    <property type="entry name" value="RNA_pol_sigma70_r1_2"/>
</dbReference>
<dbReference type="InterPro" id="IPR013324">
    <property type="entry name" value="RNA_pol_sigma_r3/r4-like"/>
</dbReference>
<evidence type="ECO:0000256" key="2">
    <source>
        <dbReference type="ARBA" id="ARBA00023015"/>
    </source>
</evidence>
<dbReference type="InterPro" id="IPR013325">
    <property type="entry name" value="RNA_pol_sigma_r2"/>
</dbReference>
<dbReference type="InterPro" id="IPR050813">
    <property type="entry name" value="Sigma-70_Factor"/>
</dbReference>
<dbReference type="GO" id="GO:0003677">
    <property type="term" value="F:DNA binding"/>
    <property type="evidence" value="ECO:0007669"/>
    <property type="project" value="UniProtKB-KW"/>
</dbReference>
<sequence>PAAGDDDGAREDDDEADAAPESSAEKGDVDEGDVVEVVGEVIDDASVDLNDIEIPRSSRLSASEGRGSGDAALSRTDPLQAYLREVQRHRLLTPEEEKELTVKYVKTQDVATAARLVTANLRLVVKLAYEYRRAYKNIMDLIQEGNIGLMQAVKRYDPYRGVKLSSYAAWWIRAYILRFILNNWRLVKLGTTQAQRKLFFNLNKEKAKLSAMGIEPTAAEIAKRLSVEEKEVVDMDRRLSSGEASLDAPVGDLEGRSIPRVEMLVSSGVGPDSAFEASEMGMLVHDRLSKFRETLKGKDVIIFDKRMAAEDPLTLQELGNEFGISRERVRQLEARLQSKLRTYLQEELGDAVEAD</sequence>
<accession>A0A150QU48</accession>
<evidence type="ECO:0000256" key="6">
    <source>
        <dbReference type="SAM" id="MobiDB-lite"/>
    </source>
</evidence>
<evidence type="ECO:0000256" key="1">
    <source>
        <dbReference type="ARBA" id="ARBA00007788"/>
    </source>
</evidence>
<dbReference type="Pfam" id="PF04545">
    <property type="entry name" value="Sigma70_r4"/>
    <property type="match status" value="1"/>
</dbReference>
<dbReference type="Gene3D" id="1.10.601.10">
    <property type="entry name" value="RNA Polymerase Primary Sigma Factor"/>
    <property type="match status" value="1"/>
</dbReference>
<feature type="region of interest" description="Disordered" evidence="6">
    <location>
        <begin position="1"/>
        <end position="34"/>
    </location>
</feature>
<dbReference type="PROSITE" id="PS00715">
    <property type="entry name" value="SIGMA70_1"/>
    <property type="match status" value="1"/>
</dbReference>
<dbReference type="NCBIfam" id="NF005143">
    <property type="entry name" value="PRK06596.1"/>
    <property type="match status" value="1"/>
</dbReference>
<dbReference type="Gene3D" id="1.20.140.160">
    <property type="match status" value="1"/>
</dbReference>
<protein>
    <submittedName>
        <fullName evidence="8">RNA polymerase subunit sigma</fullName>
    </submittedName>
</protein>
<proteinExistence type="inferred from homology"/>
<evidence type="ECO:0000256" key="5">
    <source>
        <dbReference type="ARBA" id="ARBA00023163"/>
    </source>
</evidence>
<dbReference type="PRINTS" id="PR00046">
    <property type="entry name" value="SIGMA70FCT"/>
</dbReference>
<dbReference type="Pfam" id="PF00140">
    <property type="entry name" value="Sigma70_r1_2"/>
    <property type="match status" value="1"/>
</dbReference>
<organism evidence="8 9">
    <name type="scientific">Sorangium cellulosum</name>
    <name type="common">Polyangium cellulosum</name>
    <dbReference type="NCBI Taxonomy" id="56"/>
    <lineage>
        <taxon>Bacteria</taxon>
        <taxon>Pseudomonadati</taxon>
        <taxon>Myxococcota</taxon>
        <taxon>Polyangia</taxon>
        <taxon>Polyangiales</taxon>
        <taxon>Polyangiaceae</taxon>
        <taxon>Sorangium</taxon>
    </lineage>
</organism>
<dbReference type="SUPFAM" id="SSF88946">
    <property type="entry name" value="Sigma2 domain of RNA polymerase sigma factors"/>
    <property type="match status" value="1"/>
</dbReference>
<dbReference type="RefSeq" id="WP_061607136.1">
    <property type="nucleotide sequence ID" value="NZ_JEMA01000355.1"/>
</dbReference>
<evidence type="ECO:0000259" key="7">
    <source>
        <dbReference type="PROSITE" id="PS00715"/>
    </source>
</evidence>
<dbReference type="GO" id="GO:0016987">
    <property type="term" value="F:sigma factor activity"/>
    <property type="evidence" value="ECO:0007669"/>
    <property type="project" value="UniProtKB-KW"/>
</dbReference>
<dbReference type="InterPro" id="IPR014284">
    <property type="entry name" value="RNA_pol_sigma-70_dom"/>
</dbReference>
<keyword evidence="5" id="KW-0804">Transcription</keyword>
<dbReference type="Pfam" id="PF04542">
    <property type="entry name" value="Sigma70_r2"/>
    <property type="match status" value="1"/>
</dbReference>
<dbReference type="PANTHER" id="PTHR30376">
    <property type="entry name" value="SIGMA FACTOR RPOH HEAT SHOCK RELATED"/>
    <property type="match status" value="1"/>
</dbReference>
<comment type="caution">
    <text evidence="8">The sequence shown here is derived from an EMBL/GenBank/DDBJ whole genome shotgun (WGS) entry which is preliminary data.</text>
</comment>
<dbReference type="InterPro" id="IPR007627">
    <property type="entry name" value="RNA_pol_sigma70_r2"/>
</dbReference>
<evidence type="ECO:0000313" key="8">
    <source>
        <dbReference type="EMBL" id="KYF71156.1"/>
    </source>
</evidence>
<dbReference type="NCBIfam" id="TIGR02937">
    <property type="entry name" value="sigma70-ECF"/>
    <property type="match status" value="1"/>
</dbReference>
<comment type="similarity">
    <text evidence="1">Belongs to the sigma-70 factor family.</text>
</comment>
<feature type="compositionally biased region" description="Acidic residues" evidence="6">
    <location>
        <begin position="1"/>
        <end position="18"/>
    </location>
</feature>
<keyword evidence="4" id="KW-0238">DNA-binding</keyword>
<evidence type="ECO:0000256" key="4">
    <source>
        <dbReference type="ARBA" id="ARBA00023125"/>
    </source>
</evidence>